<keyword evidence="3" id="KW-1185">Reference proteome</keyword>
<evidence type="ECO:0000313" key="2">
    <source>
        <dbReference type="EMBL" id="KSU88503.1"/>
    </source>
</evidence>
<keyword evidence="1" id="KW-0472">Membrane</keyword>
<reference evidence="2 3" key="1">
    <citation type="submission" date="2015-11" db="EMBL/GenBank/DDBJ databases">
        <title>Bacillus caseinolyticus sp nov.</title>
        <authorList>
            <person name="Dastager S.G."/>
            <person name="Mawlankar R."/>
        </authorList>
    </citation>
    <scope>NUCLEOTIDE SEQUENCE [LARGE SCALE GENOMIC DNA]</scope>
    <source>
        <strain evidence="2 3">SGD-V-76</strain>
    </source>
</reference>
<evidence type="ECO:0008006" key="4">
    <source>
        <dbReference type="Google" id="ProtNLM"/>
    </source>
</evidence>
<keyword evidence="1" id="KW-0812">Transmembrane</keyword>
<feature type="transmembrane region" description="Helical" evidence="1">
    <location>
        <begin position="17"/>
        <end position="38"/>
    </location>
</feature>
<organism evidence="2 3">
    <name type="scientific">Priestia veravalensis</name>
    <dbReference type="NCBI Taxonomy" id="1414648"/>
    <lineage>
        <taxon>Bacteria</taxon>
        <taxon>Bacillati</taxon>
        <taxon>Bacillota</taxon>
        <taxon>Bacilli</taxon>
        <taxon>Bacillales</taxon>
        <taxon>Bacillaceae</taxon>
        <taxon>Priestia</taxon>
    </lineage>
</organism>
<sequence length="207" mass="23677">MLVEINLLPQKERGNKLFVWGLVTIAALVLLVGSFIIWEYFSLVEKEQSATIAIQEVQVDQAVKKAQLQKSNDGKEVEELVSAIEWAQSYPMKTVPIIKEFTAALPDRGFLKRFAYSAENETVEIQIQFDEQRQSSYYLSRLKNDVSIVKDAQVLTVEAEKSEKENEDKTIQSEESIIPRYVATYSVQIDRKAVGNLVKKEKEKEDQ</sequence>
<gene>
    <name evidence="2" type="ORF">AS180_07365</name>
</gene>
<evidence type="ECO:0000256" key="1">
    <source>
        <dbReference type="SAM" id="Phobius"/>
    </source>
</evidence>
<accession>A0A0V8JNA3</accession>
<keyword evidence="1" id="KW-1133">Transmembrane helix</keyword>
<dbReference type="Proteomes" id="UP000053681">
    <property type="component" value="Unassembled WGS sequence"/>
</dbReference>
<evidence type="ECO:0000313" key="3">
    <source>
        <dbReference type="Proteomes" id="UP000053681"/>
    </source>
</evidence>
<name>A0A0V8JNA3_9BACI</name>
<protein>
    <recommendedName>
        <fullName evidence="4">Type IV pilus assembly protein PilN</fullName>
    </recommendedName>
</protein>
<dbReference type="EMBL" id="LNQP01000022">
    <property type="protein sequence ID" value="KSU88503.1"/>
    <property type="molecule type" value="Genomic_DNA"/>
</dbReference>
<comment type="caution">
    <text evidence="2">The sequence shown here is derived from an EMBL/GenBank/DDBJ whole genome shotgun (WGS) entry which is preliminary data.</text>
</comment>
<proteinExistence type="predicted"/>
<dbReference type="AlphaFoldDB" id="A0A0V8JNA3"/>